<comment type="caution">
    <text evidence="1">The sequence shown here is derived from an EMBL/GenBank/DDBJ whole genome shotgun (WGS) entry which is preliminary data.</text>
</comment>
<evidence type="ECO:0000313" key="1">
    <source>
        <dbReference type="EMBL" id="KAF8784445.1"/>
    </source>
</evidence>
<evidence type="ECO:0000313" key="2">
    <source>
        <dbReference type="Proteomes" id="UP000807504"/>
    </source>
</evidence>
<organism evidence="1 2">
    <name type="scientific">Argiope bruennichi</name>
    <name type="common">Wasp spider</name>
    <name type="synonym">Aranea bruennichi</name>
    <dbReference type="NCBI Taxonomy" id="94029"/>
    <lineage>
        <taxon>Eukaryota</taxon>
        <taxon>Metazoa</taxon>
        <taxon>Ecdysozoa</taxon>
        <taxon>Arthropoda</taxon>
        <taxon>Chelicerata</taxon>
        <taxon>Arachnida</taxon>
        <taxon>Araneae</taxon>
        <taxon>Araneomorphae</taxon>
        <taxon>Entelegynae</taxon>
        <taxon>Araneoidea</taxon>
        <taxon>Araneidae</taxon>
        <taxon>Argiope</taxon>
    </lineage>
</organism>
<reference evidence="1" key="1">
    <citation type="journal article" date="2020" name="bioRxiv">
        <title>Chromosome-level reference genome of the European wasp spider Argiope bruennichi: a resource for studies on range expansion and evolutionary adaptation.</title>
        <authorList>
            <person name="Sheffer M.M."/>
            <person name="Hoppe A."/>
            <person name="Krehenwinkel H."/>
            <person name="Uhl G."/>
            <person name="Kuss A.W."/>
            <person name="Jensen L."/>
            <person name="Jensen C."/>
            <person name="Gillespie R.G."/>
            <person name="Hoff K.J."/>
            <person name="Prost S."/>
        </authorList>
    </citation>
    <scope>NUCLEOTIDE SEQUENCE</scope>
</reference>
<dbReference type="Proteomes" id="UP000807504">
    <property type="component" value="Unassembled WGS sequence"/>
</dbReference>
<proteinExistence type="predicted"/>
<name>A0A8T0F290_ARGBR</name>
<protein>
    <submittedName>
        <fullName evidence="1">Uncharacterized protein</fullName>
    </submittedName>
</protein>
<accession>A0A8T0F290</accession>
<gene>
    <name evidence="1" type="ORF">HNY73_010121</name>
</gene>
<dbReference type="AlphaFoldDB" id="A0A8T0F290"/>
<keyword evidence="2" id="KW-1185">Reference proteome</keyword>
<reference evidence="1" key="2">
    <citation type="submission" date="2020-06" db="EMBL/GenBank/DDBJ databases">
        <authorList>
            <person name="Sheffer M."/>
        </authorList>
    </citation>
    <scope>NUCLEOTIDE SEQUENCE</scope>
</reference>
<sequence length="127" mass="14167">MATKYLNIEQLIAINNQDPTDDHLKAAQYIMEEIFFHPVNKNGIINILPNTSAGCPFTKEAIVVLGSDGIRQHHHSAHFQKLSCPGTFNTCLKFAKFPDSLKVGNVVLFLKPGKLRDDASSYHFISL</sequence>
<dbReference type="EMBL" id="JABXBU010000030">
    <property type="protein sequence ID" value="KAF8784445.1"/>
    <property type="molecule type" value="Genomic_DNA"/>
</dbReference>